<organism evidence="2 3">
    <name type="scientific">Gimesia aquarii</name>
    <dbReference type="NCBI Taxonomy" id="2527964"/>
    <lineage>
        <taxon>Bacteria</taxon>
        <taxon>Pseudomonadati</taxon>
        <taxon>Planctomycetota</taxon>
        <taxon>Planctomycetia</taxon>
        <taxon>Planctomycetales</taxon>
        <taxon>Planctomycetaceae</taxon>
        <taxon>Gimesia</taxon>
    </lineage>
</organism>
<dbReference type="RefSeq" id="WP_145175725.1">
    <property type="nucleotide sequence ID" value="NZ_CP037422.1"/>
</dbReference>
<dbReference type="Proteomes" id="UP000318384">
    <property type="component" value="Chromosome"/>
</dbReference>
<dbReference type="AlphaFoldDB" id="A0A517WW32"/>
<accession>A0A517WW32</accession>
<proteinExistence type="predicted"/>
<feature type="transmembrane region" description="Helical" evidence="1">
    <location>
        <begin position="6"/>
        <end position="34"/>
    </location>
</feature>
<protein>
    <submittedName>
        <fullName evidence="2">Uncharacterized protein</fullName>
    </submittedName>
</protein>
<sequence>MSIGDLVSAIGLSAGIATGALILADIVILVLAAWMGFKVVKYAASWFSDGSNGLNLIGMLIAWRVPGARWAIASMMGTNQAAKSSYSYKRRRKFKKKS</sequence>
<keyword evidence="1" id="KW-1133">Transmembrane helix</keyword>
<keyword evidence="3" id="KW-1185">Reference proteome</keyword>
<evidence type="ECO:0000313" key="2">
    <source>
        <dbReference type="EMBL" id="QDU09466.1"/>
    </source>
</evidence>
<keyword evidence="1" id="KW-0812">Transmembrane</keyword>
<gene>
    <name evidence="2" type="ORF">V202x_28410</name>
</gene>
<evidence type="ECO:0000313" key="3">
    <source>
        <dbReference type="Proteomes" id="UP000318384"/>
    </source>
</evidence>
<dbReference type="EMBL" id="CP037422">
    <property type="protein sequence ID" value="QDU09466.1"/>
    <property type="molecule type" value="Genomic_DNA"/>
</dbReference>
<keyword evidence="1" id="KW-0472">Membrane</keyword>
<evidence type="ECO:0000256" key="1">
    <source>
        <dbReference type="SAM" id="Phobius"/>
    </source>
</evidence>
<name>A0A517WW32_9PLAN</name>
<reference evidence="2 3" key="1">
    <citation type="submission" date="2019-03" db="EMBL/GenBank/DDBJ databases">
        <title>Deep-cultivation of Planctomycetes and their phenomic and genomic characterization uncovers novel biology.</title>
        <authorList>
            <person name="Wiegand S."/>
            <person name="Jogler M."/>
            <person name="Boedeker C."/>
            <person name="Pinto D."/>
            <person name="Vollmers J."/>
            <person name="Rivas-Marin E."/>
            <person name="Kohn T."/>
            <person name="Peeters S.H."/>
            <person name="Heuer A."/>
            <person name="Rast P."/>
            <person name="Oberbeckmann S."/>
            <person name="Bunk B."/>
            <person name="Jeske O."/>
            <person name="Meyerdierks A."/>
            <person name="Storesund J.E."/>
            <person name="Kallscheuer N."/>
            <person name="Luecker S."/>
            <person name="Lage O.M."/>
            <person name="Pohl T."/>
            <person name="Merkel B.J."/>
            <person name="Hornburger P."/>
            <person name="Mueller R.-W."/>
            <person name="Bruemmer F."/>
            <person name="Labrenz M."/>
            <person name="Spormann A.M."/>
            <person name="Op den Camp H."/>
            <person name="Overmann J."/>
            <person name="Amann R."/>
            <person name="Jetten M.S.M."/>
            <person name="Mascher T."/>
            <person name="Medema M.H."/>
            <person name="Devos D.P."/>
            <person name="Kaster A.-K."/>
            <person name="Ovreas L."/>
            <person name="Rohde M."/>
            <person name="Galperin M.Y."/>
            <person name="Jogler C."/>
        </authorList>
    </citation>
    <scope>NUCLEOTIDE SEQUENCE [LARGE SCALE GENOMIC DNA]</scope>
    <source>
        <strain evidence="2 3">V202</strain>
    </source>
</reference>